<evidence type="ECO:0000256" key="1">
    <source>
        <dbReference type="SAM" id="MobiDB-lite"/>
    </source>
</evidence>
<evidence type="ECO:0000313" key="3">
    <source>
        <dbReference type="WBParaSite" id="L893_g20237.t1"/>
    </source>
</evidence>
<sequence>MQRIDGQGDRLLPGFVITGYRNRLLLSETPRTREWNACTNCARTVLSGSRYVTACSTRLFPVASGEMKPQARKDSTGSSTQSAIGEQPSRESVQMTPVKSTVEGEKAVADRWTDSSSEEASSPRPDATPRRIKKSEAVIRPRVLFPRPEQPI</sequence>
<proteinExistence type="predicted"/>
<protein>
    <submittedName>
        <fullName evidence="3">Uncharacterized protein</fullName>
    </submittedName>
</protein>
<feature type="region of interest" description="Disordered" evidence="1">
    <location>
        <begin position="63"/>
        <end position="152"/>
    </location>
</feature>
<organism evidence="2 3">
    <name type="scientific">Steinernema glaseri</name>
    <dbReference type="NCBI Taxonomy" id="37863"/>
    <lineage>
        <taxon>Eukaryota</taxon>
        <taxon>Metazoa</taxon>
        <taxon>Ecdysozoa</taxon>
        <taxon>Nematoda</taxon>
        <taxon>Chromadorea</taxon>
        <taxon>Rhabditida</taxon>
        <taxon>Tylenchina</taxon>
        <taxon>Panagrolaimomorpha</taxon>
        <taxon>Strongyloidoidea</taxon>
        <taxon>Steinernematidae</taxon>
        <taxon>Steinernema</taxon>
    </lineage>
</organism>
<reference evidence="3" key="1">
    <citation type="submission" date="2016-11" db="UniProtKB">
        <authorList>
            <consortium name="WormBaseParasite"/>
        </authorList>
    </citation>
    <scope>IDENTIFICATION</scope>
</reference>
<dbReference type="AlphaFoldDB" id="A0A1I7YVX2"/>
<feature type="compositionally biased region" description="Basic and acidic residues" evidence="1">
    <location>
        <begin position="102"/>
        <end position="113"/>
    </location>
</feature>
<feature type="compositionally biased region" description="Polar residues" evidence="1">
    <location>
        <begin position="76"/>
        <end position="99"/>
    </location>
</feature>
<dbReference type="WBParaSite" id="L893_g20237.t1">
    <property type="protein sequence ID" value="L893_g20237.t1"/>
    <property type="gene ID" value="L893_g20237"/>
</dbReference>
<evidence type="ECO:0000313" key="2">
    <source>
        <dbReference type="Proteomes" id="UP000095287"/>
    </source>
</evidence>
<dbReference type="Proteomes" id="UP000095287">
    <property type="component" value="Unplaced"/>
</dbReference>
<accession>A0A1I7YVX2</accession>
<name>A0A1I7YVX2_9BILA</name>
<keyword evidence="2" id="KW-1185">Reference proteome</keyword>